<keyword evidence="1 4" id="KW-0378">Hydrolase</keyword>
<evidence type="ECO:0000256" key="2">
    <source>
        <dbReference type="ARBA" id="ARBA00023157"/>
    </source>
</evidence>
<keyword evidence="5" id="KW-1185">Reference proteome</keyword>
<reference evidence="4 5" key="1">
    <citation type="submission" date="2019-04" db="EMBL/GenBank/DDBJ databases">
        <title>Comparative genomics and transcriptomics to analyze fruiting body development in filamentous ascomycetes.</title>
        <authorList>
            <consortium name="DOE Joint Genome Institute"/>
            <person name="Lutkenhaus R."/>
            <person name="Traeger S."/>
            <person name="Breuer J."/>
            <person name="Kuo A."/>
            <person name="Lipzen A."/>
            <person name="Pangilinan J."/>
            <person name="Dilworth D."/>
            <person name="Sandor L."/>
            <person name="Poggeler S."/>
            <person name="Barry K."/>
            <person name="Grigoriev I.V."/>
            <person name="Nowrousian M."/>
        </authorList>
    </citation>
    <scope>NUCLEOTIDE SEQUENCE [LARGE SCALE GENOMIC DNA]</scope>
    <source>
        <strain evidence="4 5">CBS 389.68</strain>
    </source>
</reference>
<dbReference type="PANTHER" id="PTHR33630">
    <property type="entry name" value="CUTINASE RV1984C-RELATED-RELATED"/>
    <property type="match status" value="1"/>
</dbReference>
<dbReference type="SUPFAM" id="SSF53474">
    <property type="entry name" value="alpha/beta-Hydrolases"/>
    <property type="match status" value="1"/>
</dbReference>
<sequence length="205" mass="21468">MQLSLPFLLSLLPLTLSQPLSPRQSCPPLELLFARGTAEIPKLGILGGPFGKALSAAIPGAMTTGIDYPASNFITSPPKGVEWVTSYMTEKGASCPQTKFVIAGYSLGSFVVHQLAEGITPELRQKIVAAGVFGDPTRAPFGEIYGERGYPVQNEGTDVFDVCGTIDTICGTDSNGPTGGHITYGINGAVQDVSAFIAQRLAAYA</sequence>
<dbReference type="GO" id="GO:0052689">
    <property type="term" value="F:carboxylic ester hydrolase activity"/>
    <property type="evidence" value="ECO:0007669"/>
    <property type="project" value="UniProtKB-ARBA"/>
</dbReference>
<feature type="chain" id="PRO_5020406805" evidence="3">
    <location>
        <begin position="18"/>
        <end position="205"/>
    </location>
</feature>
<protein>
    <submittedName>
        <fullName evidence="4">Alpha/beta-hydrolase</fullName>
    </submittedName>
</protein>
<dbReference type="Gene3D" id="3.40.50.1820">
    <property type="entry name" value="alpha/beta hydrolase"/>
    <property type="match status" value="1"/>
</dbReference>
<dbReference type="PANTHER" id="PTHR33630:SF9">
    <property type="entry name" value="CUTINASE 4"/>
    <property type="match status" value="1"/>
</dbReference>
<keyword evidence="3" id="KW-0732">Signal</keyword>
<evidence type="ECO:0000256" key="1">
    <source>
        <dbReference type="ARBA" id="ARBA00022801"/>
    </source>
</evidence>
<gene>
    <name evidence="4" type="ORF">EX30DRAFT_340323</name>
</gene>
<dbReference type="Proteomes" id="UP000298138">
    <property type="component" value="Unassembled WGS sequence"/>
</dbReference>
<keyword evidence="2" id="KW-1015">Disulfide bond</keyword>
<dbReference type="EMBL" id="ML220117">
    <property type="protein sequence ID" value="TGZ81900.1"/>
    <property type="molecule type" value="Genomic_DNA"/>
</dbReference>
<evidence type="ECO:0000313" key="5">
    <source>
        <dbReference type="Proteomes" id="UP000298138"/>
    </source>
</evidence>
<dbReference type="InParanoid" id="A0A4S2MYT3"/>
<dbReference type="AlphaFoldDB" id="A0A4S2MYT3"/>
<name>A0A4S2MYT3_9PEZI</name>
<dbReference type="Pfam" id="PF01083">
    <property type="entry name" value="Cutinase"/>
    <property type="match status" value="1"/>
</dbReference>
<proteinExistence type="predicted"/>
<dbReference type="InterPro" id="IPR000675">
    <property type="entry name" value="Cutinase/axe"/>
</dbReference>
<dbReference type="STRING" id="341454.A0A4S2MYT3"/>
<dbReference type="OrthoDB" id="3225429at2759"/>
<accession>A0A4S2MYT3</accession>
<evidence type="ECO:0000313" key="4">
    <source>
        <dbReference type="EMBL" id="TGZ81900.1"/>
    </source>
</evidence>
<organism evidence="4 5">
    <name type="scientific">Ascodesmis nigricans</name>
    <dbReference type="NCBI Taxonomy" id="341454"/>
    <lineage>
        <taxon>Eukaryota</taxon>
        <taxon>Fungi</taxon>
        <taxon>Dikarya</taxon>
        <taxon>Ascomycota</taxon>
        <taxon>Pezizomycotina</taxon>
        <taxon>Pezizomycetes</taxon>
        <taxon>Pezizales</taxon>
        <taxon>Ascodesmidaceae</taxon>
        <taxon>Ascodesmis</taxon>
    </lineage>
</organism>
<evidence type="ECO:0000256" key="3">
    <source>
        <dbReference type="SAM" id="SignalP"/>
    </source>
</evidence>
<dbReference type="SMART" id="SM01110">
    <property type="entry name" value="Cutinase"/>
    <property type="match status" value="1"/>
</dbReference>
<dbReference type="InterPro" id="IPR029058">
    <property type="entry name" value="AB_hydrolase_fold"/>
</dbReference>
<feature type="signal peptide" evidence="3">
    <location>
        <begin position="1"/>
        <end position="17"/>
    </location>
</feature>